<organism evidence="2 3">
    <name type="scientific">Symbiodinium natans</name>
    <dbReference type="NCBI Taxonomy" id="878477"/>
    <lineage>
        <taxon>Eukaryota</taxon>
        <taxon>Sar</taxon>
        <taxon>Alveolata</taxon>
        <taxon>Dinophyceae</taxon>
        <taxon>Suessiales</taxon>
        <taxon>Symbiodiniaceae</taxon>
        <taxon>Symbiodinium</taxon>
    </lineage>
</organism>
<evidence type="ECO:0000313" key="3">
    <source>
        <dbReference type="Proteomes" id="UP000604046"/>
    </source>
</evidence>
<dbReference type="AlphaFoldDB" id="A0A812MJ52"/>
<keyword evidence="3" id="KW-1185">Reference proteome</keyword>
<comment type="caution">
    <text evidence="2">The sequence shown here is derived from an EMBL/GenBank/DDBJ whole genome shotgun (WGS) entry which is preliminary data.</text>
</comment>
<sequence length="623" mass="69795">MHLSKLLPFPTWTDQAVGGVSVLDLPLQGLSGNQSLLKHFVDIINDVPPPDKNIIETTVNSGSWGRRELPEPFCPKTDMDVKLVTQFVVIPQNNGKVCVVTHMYSPDLKLSKSTVEALCYSAPQTLQWQGHAMTFRKGWQWFLEQMGGWQCRQYALSHVLPSEKGRADKAGNYMSGLTEEEVDKGFAFIEEEAGRLGSEWRRVQWTTKNLNINPESPIFGWPLGLVEKSLKAIQTDGVLTLPTEDFYFTLADLDYSFLQFAGRHVIKMMKTHAVGIIGGPGSGKTPLARIIALCASRYWKRVLNVTTPASYRESSEFDFFRGQPGRKDRPDIYDDGCLADEPVRKLKGFTDVGCTMLTKERWGAAKFVKGQFRVFVCNDYVLTGFLKENQDIRPGITIRMSHEDFVKVIAPMFPSNTEDPHIMAVLKRANVIVNAGKIMMYRKATENEVSVPCLIMEKAVDFLKPAAAKRYMQYRDAISTKHADFDEDVKWEAAYVDAILADQVHIKQEQHRFHRCLSTLSGEVIDICSPPKKSARTDHLLEVKTESINQAGSSCDDRTESPRAKPVDLEPPSPKSPLAPGSPKSPLVPGSPMDLAEEVHDPMDDLSDELEAELDKLESEIDS</sequence>
<proteinExistence type="predicted"/>
<dbReference type="EMBL" id="CAJNDS010001668">
    <property type="protein sequence ID" value="CAE7271002.1"/>
    <property type="molecule type" value="Genomic_DNA"/>
</dbReference>
<feature type="compositionally biased region" description="Basic and acidic residues" evidence="1">
    <location>
        <begin position="555"/>
        <end position="568"/>
    </location>
</feature>
<dbReference type="Proteomes" id="UP000604046">
    <property type="component" value="Unassembled WGS sequence"/>
</dbReference>
<evidence type="ECO:0000313" key="2">
    <source>
        <dbReference type="EMBL" id="CAE7271002.1"/>
    </source>
</evidence>
<name>A0A812MJ52_9DINO</name>
<protein>
    <submittedName>
        <fullName evidence="2">Uncharacterized protein</fullName>
    </submittedName>
</protein>
<dbReference type="OrthoDB" id="408038at2759"/>
<dbReference type="InterPro" id="IPR027417">
    <property type="entry name" value="P-loop_NTPase"/>
</dbReference>
<evidence type="ECO:0000256" key="1">
    <source>
        <dbReference type="SAM" id="MobiDB-lite"/>
    </source>
</evidence>
<dbReference type="SUPFAM" id="SSF52540">
    <property type="entry name" value="P-loop containing nucleoside triphosphate hydrolases"/>
    <property type="match status" value="1"/>
</dbReference>
<accession>A0A812MJ52</accession>
<gene>
    <name evidence="2" type="ORF">SNAT2548_LOCUS14376</name>
</gene>
<reference evidence="2" key="1">
    <citation type="submission" date="2021-02" db="EMBL/GenBank/DDBJ databases">
        <authorList>
            <person name="Dougan E. K."/>
            <person name="Rhodes N."/>
            <person name="Thang M."/>
            <person name="Chan C."/>
        </authorList>
    </citation>
    <scope>NUCLEOTIDE SEQUENCE</scope>
</reference>
<feature type="region of interest" description="Disordered" evidence="1">
    <location>
        <begin position="545"/>
        <end position="608"/>
    </location>
</feature>